<evidence type="ECO:0000256" key="2">
    <source>
        <dbReference type="ARBA" id="ARBA00022748"/>
    </source>
</evidence>
<dbReference type="PROSITE" id="PS51352">
    <property type="entry name" value="THIOREDOXIN_2"/>
    <property type="match status" value="1"/>
</dbReference>
<dbReference type="InterPro" id="IPR025380">
    <property type="entry name" value="DUF4369"/>
</dbReference>
<evidence type="ECO:0000256" key="5">
    <source>
        <dbReference type="SAM" id="SignalP"/>
    </source>
</evidence>
<dbReference type="InterPro" id="IPR050553">
    <property type="entry name" value="Thioredoxin_ResA/DsbE_sf"/>
</dbReference>
<keyword evidence="5" id="KW-0732">Signal</keyword>
<dbReference type="Proteomes" id="UP000285780">
    <property type="component" value="Unassembled WGS sequence"/>
</dbReference>
<evidence type="ECO:0000259" key="6">
    <source>
        <dbReference type="PROSITE" id="PS51352"/>
    </source>
</evidence>
<dbReference type="SUPFAM" id="SSF52833">
    <property type="entry name" value="Thioredoxin-like"/>
    <property type="match status" value="1"/>
</dbReference>
<dbReference type="PANTHER" id="PTHR42852:SF6">
    <property type="entry name" value="THIOL:DISULFIDE INTERCHANGE PROTEIN DSBE"/>
    <property type="match status" value="1"/>
</dbReference>
<sequence length="461" mass="53382">MKKLLALLIFTTSLVNAQYTIKGTMTPPDKGDWVILYKIEGAKQNFVANTTIQLDTVIISGEKQVLGKFNFELPGTAPTGAYRATYRNTGAGFVDFFFNKENVEFVFNPKFSDQSAVVFTSSRENKLYSEYLQAYNAVQKKIDSFQASYIETEDKDAKKAYKKEVKELEDVQKTYENKSEGMLVNSFIKASRRYNSYNPHDNLKDYLSATSENFFEYIDFKSEDLFNSSFLIDKISDYVFYLNYSEDKEVQQELIKESIKNVMKKISSDKLEKAVTYYLISALTDKRNGPAVDWMFEEYFDKLPSKDQDVEFKKEKLDVLLATIDRIAPDFSWEENGQELKLSTLNDGDKYLLVFWSTGCPHCIKEIPELYKFMQTHKEISVISFGIENDTTEWTEFVKDLPEWHNAVGTHPEYKFDNETVKKYNLLGTPSYFILDKSKKIIAMPDHVEDVEKYFNGGKSN</sequence>
<dbReference type="PANTHER" id="PTHR42852">
    <property type="entry name" value="THIOL:DISULFIDE INTERCHANGE PROTEIN DSBE"/>
    <property type="match status" value="1"/>
</dbReference>
<evidence type="ECO:0000313" key="8">
    <source>
        <dbReference type="Proteomes" id="UP000285780"/>
    </source>
</evidence>
<keyword evidence="8" id="KW-1185">Reference proteome</keyword>
<dbReference type="AlphaFoldDB" id="A0A420E493"/>
<dbReference type="GO" id="GO:0030313">
    <property type="term" value="C:cell envelope"/>
    <property type="evidence" value="ECO:0007669"/>
    <property type="project" value="UniProtKB-SubCell"/>
</dbReference>
<comment type="caution">
    <text evidence="7">The sequence shown here is derived from an EMBL/GenBank/DDBJ whole genome shotgun (WGS) entry which is preliminary data.</text>
</comment>
<feature type="signal peptide" evidence="5">
    <location>
        <begin position="1"/>
        <end position="17"/>
    </location>
</feature>
<dbReference type="GO" id="GO:0016209">
    <property type="term" value="F:antioxidant activity"/>
    <property type="evidence" value="ECO:0007669"/>
    <property type="project" value="InterPro"/>
</dbReference>
<protein>
    <submittedName>
        <fullName evidence="7">Thiol-disulfide isomerase/thioredoxin</fullName>
    </submittedName>
</protein>
<evidence type="ECO:0000256" key="3">
    <source>
        <dbReference type="ARBA" id="ARBA00023157"/>
    </source>
</evidence>
<dbReference type="CDD" id="cd02966">
    <property type="entry name" value="TlpA_like_family"/>
    <property type="match status" value="1"/>
</dbReference>
<evidence type="ECO:0000256" key="4">
    <source>
        <dbReference type="ARBA" id="ARBA00023284"/>
    </source>
</evidence>
<keyword evidence="4" id="KW-0676">Redox-active center</keyword>
<comment type="subcellular location">
    <subcellularLocation>
        <location evidence="1">Cell envelope</location>
    </subcellularLocation>
</comment>
<feature type="chain" id="PRO_5018965497" evidence="5">
    <location>
        <begin position="18"/>
        <end position="461"/>
    </location>
</feature>
<dbReference type="GO" id="GO:0016491">
    <property type="term" value="F:oxidoreductase activity"/>
    <property type="evidence" value="ECO:0007669"/>
    <property type="project" value="InterPro"/>
</dbReference>
<accession>A0A420E493</accession>
<organism evidence="7 8">
    <name type="scientific">Tenacibaculum lutimaris</name>
    <dbReference type="NCBI Taxonomy" id="285258"/>
    <lineage>
        <taxon>Bacteria</taxon>
        <taxon>Pseudomonadati</taxon>
        <taxon>Bacteroidota</taxon>
        <taxon>Flavobacteriia</taxon>
        <taxon>Flavobacteriales</taxon>
        <taxon>Flavobacteriaceae</taxon>
        <taxon>Tenacibaculum</taxon>
    </lineage>
</organism>
<evidence type="ECO:0000256" key="1">
    <source>
        <dbReference type="ARBA" id="ARBA00004196"/>
    </source>
</evidence>
<dbReference type="GO" id="GO:0017004">
    <property type="term" value="P:cytochrome complex assembly"/>
    <property type="evidence" value="ECO:0007669"/>
    <property type="project" value="UniProtKB-KW"/>
</dbReference>
<dbReference type="Gene3D" id="3.40.30.10">
    <property type="entry name" value="Glutaredoxin"/>
    <property type="match status" value="1"/>
</dbReference>
<name>A0A420E493_9FLAO</name>
<dbReference type="RefSeq" id="WP_170141615.1">
    <property type="nucleotide sequence ID" value="NZ_RAQM01000006.1"/>
</dbReference>
<gene>
    <name evidence="7" type="ORF">C8N26_0320</name>
</gene>
<keyword evidence="3" id="KW-1015">Disulfide bond</keyword>
<keyword evidence="7" id="KW-0413">Isomerase</keyword>
<dbReference type="Pfam" id="PF14289">
    <property type="entry name" value="DUF4369"/>
    <property type="match status" value="1"/>
</dbReference>
<feature type="domain" description="Thioredoxin" evidence="6">
    <location>
        <begin position="322"/>
        <end position="456"/>
    </location>
</feature>
<dbReference type="EMBL" id="RAQM01000006">
    <property type="protein sequence ID" value="RKF04926.1"/>
    <property type="molecule type" value="Genomic_DNA"/>
</dbReference>
<dbReference type="GO" id="GO:0016853">
    <property type="term" value="F:isomerase activity"/>
    <property type="evidence" value="ECO:0007669"/>
    <property type="project" value="UniProtKB-KW"/>
</dbReference>
<dbReference type="InterPro" id="IPR000866">
    <property type="entry name" value="AhpC/TSA"/>
</dbReference>
<dbReference type="InterPro" id="IPR036249">
    <property type="entry name" value="Thioredoxin-like_sf"/>
</dbReference>
<evidence type="ECO:0000313" key="7">
    <source>
        <dbReference type="EMBL" id="RKF04926.1"/>
    </source>
</evidence>
<reference evidence="7 8" key="1">
    <citation type="submission" date="2018-09" db="EMBL/GenBank/DDBJ databases">
        <title>Genomic Encyclopedia of Archaeal and Bacterial Type Strains, Phase II (KMG-II): from individual species to whole genera.</title>
        <authorList>
            <person name="Goeker M."/>
        </authorList>
    </citation>
    <scope>NUCLEOTIDE SEQUENCE [LARGE SCALE GENOMIC DNA]</scope>
    <source>
        <strain evidence="7 8">DSM 16505</strain>
    </source>
</reference>
<dbReference type="Pfam" id="PF00578">
    <property type="entry name" value="AhpC-TSA"/>
    <property type="match status" value="1"/>
</dbReference>
<keyword evidence="2" id="KW-0201">Cytochrome c-type biogenesis</keyword>
<proteinExistence type="predicted"/>
<dbReference type="InterPro" id="IPR013766">
    <property type="entry name" value="Thioredoxin_domain"/>
</dbReference>